<evidence type="ECO:0000313" key="3">
    <source>
        <dbReference type="EMBL" id="MCS5712140.1"/>
    </source>
</evidence>
<dbReference type="RefSeq" id="WP_075064701.1">
    <property type="nucleotide sequence ID" value="NZ_LKAJ02000001.1"/>
</dbReference>
<dbReference type="STRING" id="295108.HT99x_00031"/>
<dbReference type="EMBL" id="LKAJ02000001">
    <property type="protein sequence ID" value="MCS5712140.1"/>
    <property type="molecule type" value="Genomic_DNA"/>
</dbReference>
<dbReference type="Proteomes" id="UP000051497">
    <property type="component" value="Unassembled WGS sequence"/>
</dbReference>
<sequence length="244" mass="27430">MQQDKQKEVAFFDNLASSQEYNVFTDEANNKIIHTLETLLALEPGARLLDLGCGSGIFTQLLQARGYHCVGLDLSQKLLGLGKQQTPAIDYVQADVEALPFASESVDYVILSCLVHHLPNPKRCAEEVFRVLKPNGKYVAFDPNRLNPFMYLYRDRSSPFYSSKGVTENERPVLPKQVQSVFTQAGLEAASHFVDGLAFRYVASGAARGILPIYNFFDRTFFRAQWLSLFRAFVFTYGIKPAVI</sequence>
<dbReference type="OrthoDB" id="9760689at2"/>
<name>A0A0Q9YNV6_9GAMM</name>
<organism evidence="2">
    <name type="scientific">Candidatus Berkiella aquae</name>
    <dbReference type="NCBI Taxonomy" id="295108"/>
    <lineage>
        <taxon>Bacteria</taxon>
        <taxon>Pseudomonadati</taxon>
        <taxon>Pseudomonadota</taxon>
        <taxon>Gammaproteobacteria</taxon>
        <taxon>Candidatus Berkiellales</taxon>
        <taxon>Candidatus Berkiellaceae</taxon>
        <taxon>Candidatus Berkiella</taxon>
    </lineage>
</organism>
<dbReference type="GO" id="GO:0032259">
    <property type="term" value="P:methylation"/>
    <property type="evidence" value="ECO:0007669"/>
    <property type="project" value="UniProtKB-KW"/>
</dbReference>
<evidence type="ECO:0000313" key="4">
    <source>
        <dbReference type="Proteomes" id="UP000051497"/>
    </source>
</evidence>
<reference evidence="2" key="1">
    <citation type="submission" date="2015-09" db="EMBL/GenBank/DDBJ databases">
        <title>Draft Genome Sequences of Two Novel Amoeba-resistant Intranuclear Bacteria, Candidatus Berkiella cookevillensis and Candidatus Berkiella aquae.</title>
        <authorList>
            <person name="Mehari Y.T."/>
            <person name="Arivett B.A."/>
            <person name="Farone A.L."/>
            <person name="Gunderson J.H."/>
            <person name="Farone M.B."/>
        </authorList>
    </citation>
    <scope>NUCLEOTIDE SEQUENCE [LARGE SCALE GENOMIC DNA]</scope>
    <source>
        <strain evidence="2">HT99</strain>
    </source>
</reference>
<dbReference type="Pfam" id="PF08241">
    <property type="entry name" value="Methyltransf_11"/>
    <property type="match status" value="1"/>
</dbReference>
<evidence type="ECO:0000313" key="2">
    <source>
        <dbReference type="EMBL" id="KRG22495.1"/>
    </source>
</evidence>
<dbReference type="AlphaFoldDB" id="A0A0Q9YNV6"/>
<dbReference type="Gene3D" id="3.40.50.150">
    <property type="entry name" value="Vaccinia Virus protein VP39"/>
    <property type="match status" value="1"/>
</dbReference>
<dbReference type="CDD" id="cd02440">
    <property type="entry name" value="AdoMet_MTases"/>
    <property type="match status" value="1"/>
</dbReference>
<dbReference type="GO" id="GO:0008757">
    <property type="term" value="F:S-adenosylmethionine-dependent methyltransferase activity"/>
    <property type="evidence" value="ECO:0007669"/>
    <property type="project" value="InterPro"/>
</dbReference>
<gene>
    <name evidence="2" type="primary">rebM_1</name>
    <name evidence="2" type="ORF">HT99x_00031</name>
    <name evidence="3" type="ORF">HT99x_011915</name>
</gene>
<protein>
    <submittedName>
        <fullName evidence="3">Class I SAM-dependent methyltransferase</fullName>
    </submittedName>
    <submittedName>
        <fullName evidence="2">Demethylrebeccamycin-D-glucose O-methyltransferase</fullName>
        <ecNumber evidence="2">2.1.1.164</ecNumber>
    </submittedName>
</protein>
<dbReference type="EMBL" id="LKAJ01000001">
    <property type="protein sequence ID" value="KRG22495.1"/>
    <property type="molecule type" value="Genomic_DNA"/>
</dbReference>
<dbReference type="PANTHER" id="PTHR43591">
    <property type="entry name" value="METHYLTRANSFERASE"/>
    <property type="match status" value="1"/>
</dbReference>
<comment type="caution">
    <text evidence="2">The sequence shown here is derived from an EMBL/GenBank/DDBJ whole genome shotgun (WGS) entry which is preliminary data.</text>
</comment>
<reference evidence="3" key="3">
    <citation type="submission" date="2021-06" db="EMBL/GenBank/DDBJ databases">
        <title>Genomic Description and Analysis of Intracellular Bacteria, Candidatus Berkiella cookevillensis and Candidatus Berkiella aquae.</title>
        <authorList>
            <person name="Kidane D.T."/>
            <person name="Mehari Y.T."/>
            <person name="Rice F.C."/>
            <person name="Arivett B.A."/>
            <person name="Farone A.L."/>
            <person name="Berk S.G."/>
            <person name="Farone M.B."/>
        </authorList>
    </citation>
    <scope>NUCLEOTIDE SEQUENCE</scope>
    <source>
        <strain evidence="3">HT99</strain>
    </source>
</reference>
<accession>A0A0Q9YNV6</accession>
<feature type="domain" description="Methyltransferase type 11" evidence="1">
    <location>
        <begin position="49"/>
        <end position="139"/>
    </location>
</feature>
<dbReference type="InterPro" id="IPR013216">
    <property type="entry name" value="Methyltransf_11"/>
</dbReference>
<keyword evidence="2" id="KW-0489">Methyltransferase</keyword>
<dbReference type="PANTHER" id="PTHR43591:SF110">
    <property type="entry name" value="RHODANESE DOMAIN-CONTAINING PROTEIN"/>
    <property type="match status" value="1"/>
</dbReference>
<dbReference type="GO" id="GO:0102082">
    <property type="term" value="F:demethylrebeccamycin--D-glucose O-methyltransferase activity"/>
    <property type="evidence" value="ECO:0007669"/>
    <property type="project" value="UniProtKB-EC"/>
</dbReference>
<proteinExistence type="predicted"/>
<keyword evidence="4" id="KW-1185">Reference proteome</keyword>
<keyword evidence="2" id="KW-0808">Transferase</keyword>
<dbReference type="EC" id="2.1.1.164" evidence="2"/>
<dbReference type="SUPFAM" id="SSF53335">
    <property type="entry name" value="S-adenosyl-L-methionine-dependent methyltransferases"/>
    <property type="match status" value="1"/>
</dbReference>
<reference evidence="3" key="2">
    <citation type="journal article" date="2016" name="Genome Announc.">
        <title>Draft Genome Sequences of Two Novel Amoeba-Resistant Intranuclear Bacteria, 'Candidatus Berkiella cookevillensis' and 'Candidatus Berkiella aquae'.</title>
        <authorList>
            <person name="Mehari Y.T."/>
            <person name="Arivett B.A."/>
            <person name="Farone A.L."/>
            <person name="Gunderson J.H."/>
            <person name="Farone M.B."/>
        </authorList>
    </citation>
    <scope>NUCLEOTIDE SEQUENCE</scope>
    <source>
        <strain evidence="3">HT99</strain>
    </source>
</reference>
<evidence type="ECO:0000259" key="1">
    <source>
        <dbReference type="Pfam" id="PF08241"/>
    </source>
</evidence>
<dbReference type="InterPro" id="IPR029063">
    <property type="entry name" value="SAM-dependent_MTases_sf"/>
</dbReference>